<keyword evidence="6" id="KW-0963">Cytoplasm</keyword>
<evidence type="ECO:0000256" key="6">
    <source>
        <dbReference type="HAMAP-Rule" id="MF_01161"/>
    </source>
</evidence>
<dbReference type="PANTHER" id="PTHR43033:SF1">
    <property type="entry name" value="TRNA(ILE)-LYSIDINE SYNTHASE-RELATED"/>
    <property type="match status" value="1"/>
</dbReference>
<feature type="binding site" evidence="6">
    <location>
        <begin position="28"/>
        <end position="33"/>
    </location>
    <ligand>
        <name>ATP</name>
        <dbReference type="ChEBI" id="CHEBI:30616"/>
    </ligand>
</feature>
<dbReference type="InterPro" id="IPR012094">
    <property type="entry name" value="tRNA_Ile_lys_synt"/>
</dbReference>
<evidence type="ECO:0000256" key="5">
    <source>
        <dbReference type="ARBA" id="ARBA00048539"/>
    </source>
</evidence>
<dbReference type="HAMAP" id="MF_01161">
    <property type="entry name" value="tRNA_Ile_lys_synt"/>
    <property type="match status" value="1"/>
</dbReference>
<evidence type="ECO:0000256" key="2">
    <source>
        <dbReference type="ARBA" id="ARBA00022694"/>
    </source>
</evidence>
<evidence type="ECO:0000259" key="7">
    <source>
        <dbReference type="Pfam" id="PF01171"/>
    </source>
</evidence>
<sequence length="498" mass="56365">MKNLEIVVKKKLFSLDFDREKPVALAFSGGLDSTVLLNILLQIVDNKKLRAIYVCHNLRPKEELAKEILLIKKTCQIMRVRLTLVYIREGAIAEYAKQARCGIEAAARRFRYHALARTAQRWNISTIITAHHADDQIETFLMRLLRGGNLGALAGISPSRAIDKTSGVRVVRPLLQIERRELYNYAEKKGLEWSEDSTNEETIFLRNKIRHSLIPYLDSEFPSWKCSVIGYAPQIRNTQAFLHTCAEKHMHAMQKEYRGRPVLDLNLFKKREAVIRLEILKNFLQNFIYKHHIGYHALQNLDRAISDGALKAEAGGYEFDLTGGFLQFKGRARFSSAPSTRGISFLLDSYREDQYFLKVQAPGKYECGAFKLVVAYDSSNTNIPGLAHIVIDESEKIASVKIPISFPFVFRNKKEGDIIYTEAGIKGIDAIIKKSKIPEGTRHLVPLLEDKYGIAAVLISTFVKGSTLNAVCRNPSLGENGEIVYILLLMKGDHIINV</sequence>
<protein>
    <recommendedName>
        <fullName evidence="6">tRNA(Ile)-lysidine synthase</fullName>
        <ecNumber evidence="6">6.3.4.19</ecNumber>
    </recommendedName>
    <alternativeName>
        <fullName evidence="6">tRNA(Ile)-2-lysyl-cytidine synthase</fullName>
    </alternativeName>
    <alternativeName>
        <fullName evidence="6">tRNA(Ile)-lysidine synthetase</fullName>
    </alternativeName>
</protein>
<gene>
    <name evidence="6" type="primary">tilS</name>
    <name evidence="8" type="ORF">SPIRO4BDMA_70164</name>
</gene>
<dbReference type="GO" id="GO:0006400">
    <property type="term" value="P:tRNA modification"/>
    <property type="evidence" value="ECO:0007669"/>
    <property type="project" value="UniProtKB-UniRule"/>
</dbReference>
<dbReference type="NCBIfam" id="TIGR02432">
    <property type="entry name" value="lysidine_TilS_N"/>
    <property type="match status" value="1"/>
</dbReference>
<accession>A0A3P3XTW6</accession>
<dbReference type="EC" id="6.3.4.19" evidence="6"/>
<dbReference type="InterPro" id="IPR014729">
    <property type="entry name" value="Rossmann-like_a/b/a_fold"/>
</dbReference>
<keyword evidence="3 6" id="KW-0547">Nucleotide-binding</keyword>
<keyword evidence="1 6" id="KW-0436">Ligase</keyword>
<dbReference type="GO" id="GO:0005524">
    <property type="term" value="F:ATP binding"/>
    <property type="evidence" value="ECO:0007669"/>
    <property type="project" value="UniProtKB-UniRule"/>
</dbReference>
<comment type="subcellular location">
    <subcellularLocation>
        <location evidence="6">Cytoplasm</location>
    </subcellularLocation>
</comment>
<dbReference type="Gene3D" id="3.40.50.620">
    <property type="entry name" value="HUPs"/>
    <property type="match status" value="1"/>
</dbReference>
<keyword evidence="4 6" id="KW-0067">ATP-binding</keyword>
<dbReference type="GO" id="GO:0032267">
    <property type="term" value="F:tRNA(Ile)-lysidine synthase activity"/>
    <property type="evidence" value="ECO:0007669"/>
    <property type="project" value="UniProtKB-EC"/>
</dbReference>
<evidence type="ECO:0000313" key="8">
    <source>
        <dbReference type="EMBL" id="SLM19742.1"/>
    </source>
</evidence>
<dbReference type="EMBL" id="FWDO01000007">
    <property type="protein sequence ID" value="SLM19742.1"/>
    <property type="molecule type" value="Genomic_DNA"/>
</dbReference>
<organism evidence="8">
    <name type="scientific">uncultured spirochete</name>
    <dbReference type="NCBI Taxonomy" id="156406"/>
    <lineage>
        <taxon>Bacteria</taxon>
        <taxon>Pseudomonadati</taxon>
        <taxon>Spirochaetota</taxon>
        <taxon>Spirochaetia</taxon>
        <taxon>Spirochaetales</taxon>
        <taxon>environmental samples</taxon>
    </lineage>
</organism>
<feature type="domain" description="tRNA(Ile)-lysidine/2-thiocytidine synthase N-terminal" evidence="7">
    <location>
        <begin position="23"/>
        <end position="211"/>
    </location>
</feature>
<evidence type="ECO:0000256" key="1">
    <source>
        <dbReference type="ARBA" id="ARBA00022598"/>
    </source>
</evidence>
<keyword evidence="2 6" id="KW-0819">tRNA processing</keyword>
<dbReference type="CDD" id="cd01992">
    <property type="entry name" value="TilS_N"/>
    <property type="match status" value="1"/>
</dbReference>
<evidence type="ECO:0000256" key="3">
    <source>
        <dbReference type="ARBA" id="ARBA00022741"/>
    </source>
</evidence>
<dbReference type="Pfam" id="PF01171">
    <property type="entry name" value="ATP_bind_3"/>
    <property type="match status" value="1"/>
</dbReference>
<evidence type="ECO:0000256" key="4">
    <source>
        <dbReference type="ARBA" id="ARBA00022840"/>
    </source>
</evidence>
<comment type="domain">
    <text evidence="6">The N-terminal region contains the highly conserved SGGXDS motif, predicted to be a P-loop motif involved in ATP binding.</text>
</comment>
<name>A0A3P3XTW6_9SPIR</name>
<dbReference type="PANTHER" id="PTHR43033">
    <property type="entry name" value="TRNA(ILE)-LYSIDINE SYNTHASE-RELATED"/>
    <property type="match status" value="1"/>
</dbReference>
<comment type="similarity">
    <text evidence="6">Belongs to the tRNA(Ile)-lysidine synthase family.</text>
</comment>
<reference evidence="8" key="1">
    <citation type="submission" date="2017-02" db="EMBL/GenBank/DDBJ databases">
        <authorList>
            <person name="Regsiter A."/>
            <person name="William W."/>
        </authorList>
    </citation>
    <scope>NUCLEOTIDE SEQUENCE</scope>
    <source>
        <strain evidence="8">BdmA 4</strain>
    </source>
</reference>
<dbReference type="AlphaFoldDB" id="A0A3P3XTW6"/>
<dbReference type="InterPro" id="IPR011063">
    <property type="entry name" value="TilS/TtcA_N"/>
</dbReference>
<dbReference type="InterPro" id="IPR012795">
    <property type="entry name" value="tRNA_Ile_lys_synt_N"/>
</dbReference>
<comment type="catalytic activity">
    <reaction evidence="5 6">
        <text>cytidine(34) in tRNA(Ile2) + L-lysine + ATP = lysidine(34) in tRNA(Ile2) + AMP + diphosphate + H(+)</text>
        <dbReference type="Rhea" id="RHEA:43744"/>
        <dbReference type="Rhea" id="RHEA-COMP:10625"/>
        <dbReference type="Rhea" id="RHEA-COMP:10670"/>
        <dbReference type="ChEBI" id="CHEBI:15378"/>
        <dbReference type="ChEBI" id="CHEBI:30616"/>
        <dbReference type="ChEBI" id="CHEBI:32551"/>
        <dbReference type="ChEBI" id="CHEBI:33019"/>
        <dbReference type="ChEBI" id="CHEBI:82748"/>
        <dbReference type="ChEBI" id="CHEBI:83665"/>
        <dbReference type="ChEBI" id="CHEBI:456215"/>
        <dbReference type="EC" id="6.3.4.19"/>
    </reaction>
</comment>
<dbReference type="SUPFAM" id="SSF52402">
    <property type="entry name" value="Adenine nucleotide alpha hydrolases-like"/>
    <property type="match status" value="1"/>
</dbReference>
<comment type="function">
    <text evidence="6">Ligates lysine onto the cytidine present at position 34 of the AUA codon-specific tRNA(Ile) that contains the anticodon CAU, in an ATP-dependent manner. Cytidine is converted to lysidine, thus changing the amino acid specificity of the tRNA from methionine to isoleucine.</text>
</comment>
<dbReference type="GO" id="GO:0005737">
    <property type="term" value="C:cytoplasm"/>
    <property type="evidence" value="ECO:0007669"/>
    <property type="project" value="UniProtKB-SubCell"/>
</dbReference>
<proteinExistence type="inferred from homology"/>